<accession>A0A3M7R7X9</accession>
<dbReference type="OrthoDB" id="10043303at2759"/>
<dbReference type="CDD" id="cd22791">
    <property type="entry name" value="OTU_VRTN"/>
    <property type="match status" value="1"/>
</dbReference>
<protein>
    <submittedName>
        <fullName evidence="2">Vertnin</fullName>
    </submittedName>
</protein>
<evidence type="ECO:0000313" key="3">
    <source>
        <dbReference type="Proteomes" id="UP000276133"/>
    </source>
</evidence>
<dbReference type="PROSITE" id="PS50802">
    <property type="entry name" value="OTU"/>
    <property type="match status" value="1"/>
</dbReference>
<dbReference type="AlphaFoldDB" id="A0A3M7R7X9"/>
<evidence type="ECO:0000259" key="1">
    <source>
        <dbReference type="PROSITE" id="PS50802"/>
    </source>
</evidence>
<sequence length="389" mass="44311">MFKNIINEVGWVYPPVPASSLSQPGPASGIRGHARRLSGQVSTKCLQRANTFTNRIVNEWNALPATVTDAVSVNKFKNGYDAFRSTFSIRNYFSMCYGQGATIASRFKVDRFANNFLSQNELDLYTPCSILGDGNCFYRSVSLCLFGTEDFHVELRLKCLVEMIFNSNLYMDNIYLNSQLQNTLETNEINDLVLHLATMAQSSRSLNDDEEVFLNEIKRISGKDEWGTTWLFFPLANALGVDIQQHYPVFGSNSNTIHLKILRNKIRLLNRDKKIETINILWSNTINTNSDNWIPNHFVSCLKKVNLNNKLEEKYDSETSLPKLNLKDISCSTVDLYTSPVNNKLFLLKKASKGDSEIYTKMETKDKSFETTDIEDSYSDAKFSNKYGK</sequence>
<dbReference type="InterPro" id="IPR003323">
    <property type="entry name" value="OTU_dom"/>
</dbReference>
<comment type="caution">
    <text evidence="2">The sequence shown here is derived from an EMBL/GenBank/DDBJ whole genome shotgun (WGS) entry which is preliminary data.</text>
</comment>
<dbReference type="Proteomes" id="UP000276133">
    <property type="component" value="Unassembled WGS sequence"/>
</dbReference>
<proteinExistence type="predicted"/>
<name>A0A3M7R7X9_BRAPC</name>
<dbReference type="Gene3D" id="3.90.70.80">
    <property type="match status" value="1"/>
</dbReference>
<evidence type="ECO:0000313" key="2">
    <source>
        <dbReference type="EMBL" id="RNA19677.1"/>
    </source>
</evidence>
<dbReference type="InterPro" id="IPR047273">
    <property type="entry name" value="VRTN_OTU_dom"/>
</dbReference>
<feature type="domain" description="OTU" evidence="1">
    <location>
        <begin position="125"/>
        <end position="265"/>
    </location>
</feature>
<organism evidence="2 3">
    <name type="scientific">Brachionus plicatilis</name>
    <name type="common">Marine rotifer</name>
    <name type="synonym">Brachionus muelleri</name>
    <dbReference type="NCBI Taxonomy" id="10195"/>
    <lineage>
        <taxon>Eukaryota</taxon>
        <taxon>Metazoa</taxon>
        <taxon>Spiralia</taxon>
        <taxon>Gnathifera</taxon>
        <taxon>Rotifera</taxon>
        <taxon>Eurotatoria</taxon>
        <taxon>Monogononta</taxon>
        <taxon>Pseudotrocha</taxon>
        <taxon>Ploima</taxon>
        <taxon>Brachionidae</taxon>
        <taxon>Brachionus</taxon>
    </lineage>
</organism>
<keyword evidence="3" id="KW-1185">Reference proteome</keyword>
<gene>
    <name evidence="2" type="ORF">BpHYR1_049516</name>
</gene>
<dbReference type="EMBL" id="REGN01003996">
    <property type="protein sequence ID" value="RNA19677.1"/>
    <property type="molecule type" value="Genomic_DNA"/>
</dbReference>
<reference evidence="2 3" key="1">
    <citation type="journal article" date="2018" name="Sci. Rep.">
        <title>Genomic signatures of local adaptation to the degree of environmental predictability in rotifers.</title>
        <authorList>
            <person name="Franch-Gras L."/>
            <person name="Hahn C."/>
            <person name="Garcia-Roger E.M."/>
            <person name="Carmona M.J."/>
            <person name="Serra M."/>
            <person name="Gomez A."/>
        </authorList>
    </citation>
    <scope>NUCLEOTIDE SEQUENCE [LARGE SCALE GENOMIC DNA]</scope>
    <source>
        <strain evidence="2">HYR1</strain>
    </source>
</reference>